<organism evidence="1 2">
    <name type="scientific">Triparma retinervis</name>
    <dbReference type="NCBI Taxonomy" id="2557542"/>
    <lineage>
        <taxon>Eukaryota</taxon>
        <taxon>Sar</taxon>
        <taxon>Stramenopiles</taxon>
        <taxon>Ochrophyta</taxon>
        <taxon>Bolidophyceae</taxon>
        <taxon>Parmales</taxon>
        <taxon>Triparmaceae</taxon>
        <taxon>Triparma</taxon>
    </lineage>
</organism>
<sequence length="156" mass="17667">MRVDAVETREWFLREIQERCPNVHYLEDQSHVTVGGIIVYGSPWQPTFHKWAFNLDRGQPCLSAWEKIPTETDVLLTHGPPLGRGDKCFPMGFRAGCVDLLHQVQDRIKPKVHVFGHIHEGFGASSDGTTDFINASTCTFAYRPTNKVVIFDIDPT</sequence>
<protein>
    <recommendedName>
        <fullName evidence="3">Metallophosphoesterase domain-containing protein 1</fullName>
    </recommendedName>
</protein>
<feature type="non-terminal residue" evidence="1">
    <location>
        <position position="1"/>
    </location>
</feature>
<gene>
    <name evidence="1" type="ORF">TrRE_jg5859</name>
</gene>
<comment type="caution">
    <text evidence="1">The sequence shown here is derived from an EMBL/GenBank/DDBJ whole genome shotgun (WGS) entry which is preliminary data.</text>
</comment>
<keyword evidence="2" id="KW-1185">Reference proteome</keyword>
<dbReference type="Proteomes" id="UP001165082">
    <property type="component" value="Unassembled WGS sequence"/>
</dbReference>
<accession>A0A9W7AGJ8</accession>
<dbReference type="SUPFAM" id="SSF56300">
    <property type="entry name" value="Metallo-dependent phosphatases"/>
    <property type="match status" value="1"/>
</dbReference>
<name>A0A9W7AGJ8_9STRA</name>
<dbReference type="PANTHER" id="PTHR12905">
    <property type="entry name" value="METALLOPHOSPHOESTERASE"/>
    <property type="match status" value="1"/>
</dbReference>
<evidence type="ECO:0008006" key="3">
    <source>
        <dbReference type="Google" id="ProtNLM"/>
    </source>
</evidence>
<dbReference type="OrthoDB" id="630188at2759"/>
<evidence type="ECO:0000313" key="1">
    <source>
        <dbReference type="EMBL" id="GMH67375.1"/>
    </source>
</evidence>
<dbReference type="EMBL" id="BRXZ01002660">
    <property type="protein sequence ID" value="GMH67375.1"/>
    <property type="molecule type" value="Genomic_DNA"/>
</dbReference>
<dbReference type="AlphaFoldDB" id="A0A9W7AGJ8"/>
<dbReference type="InterPro" id="IPR051693">
    <property type="entry name" value="UPF0046_metallophosphoest"/>
</dbReference>
<reference evidence="1" key="1">
    <citation type="submission" date="2022-07" db="EMBL/GenBank/DDBJ databases">
        <title>Genome analysis of Parmales, a sister group of diatoms, reveals the evolutionary specialization of diatoms from phago-mixotrophs to photoautotrophs.</title>
        <authorList>
            <person name="Ban H."/>
            <person name="Sato S."/>
            <person name="Yoshikawa S."/>
            <person name="Kazumasa Y."/>
            <person name="Nakamura Y."/>
            <person name="Ichinomiya M."/>
            <person name="Saitoh K."/>
            <person name="Sato N."/>
            <person name="Blanc-Mathieu R."/>
            <person name="Endo H."/>
            <person name="Kuwata A."/>
            <person name="Ogata H."/>
        </authorList>
    </citation>
    <scope>NUCLEOTIDE SEQUENCE</scope>
</reference>
<dbReference type="PANTHER" id="PTHR12905:SF0">
    <property type="entry name" value="CALCINEURIN-LIKE PHOSPHOESTERASE DOMAIN-CONTAINING PROTEIN"/>
    <property type="match status" value="1"/>
</dbReference>
<proteinExistence type="predicted"/>
<evidence type="ECO:0000313" key="2">
    <source>
        <dbReference type="Proteomes" id="UP001165082"/>
    </source>
</evidence>
<dbReference type="InterPro" id="IPR029052">
    <property type="entry name" value="Metallo-depent_PP-like"/>
</dbReference>
<dbReference type="Gene3D" id="3.60.21.10">
    <property type="match status" value="1"/>
</dbReference>